<feature type="compositionally biased region" description="Basic and acidic residues" evidence="1">
    <location>
        <begin position="40"/>
        <end position="50"/>
    </location>
</feature>
<gene>
    <name evidence="2" type="ORF">GIS02_00900</name>
</gene>
<sequence length="108" mass="12610">MSYEDPENLPELTVQEERIQFRSEKKRQKDTARLIWASKPRREPSPKDLEFQTAEEVYSNKATGNLTSFFDSGEDEISSRPNRGGLTIFIMKVLHQKVFHIQLTRVIV</sequence>
<organism evidence="2 3">
    <name type="scientific">Candidatus Ethanoperedens thermophilum</name>
    <dbReference type="NCBI Taxonomy" id="2766897"/>
    <lineage>
        <taxon>Archaea</taxon>
        <taxon>Methanobacteriati</taxon>
        <taxon>Methanobacteriota</taxon>
        <taxon>Stenosarchaea group</taxon>
        <taxon>Methanomicrobia</taxon>
        <taxon>Methanosarcinales</taxon>
        <taxon>Methanosarcinales incertae sedis</taxon>
        <taxon>GOM Arc I cluster</taxon>
        <taxon>Candidatus Ethanoperedens</taxon>
    </lineage>
</organism>
<dbReference type="AlphaFoldDB" id="A0A848D8X8"/>
<reference evidence="2" key="1">
    <citation type="journal article" date="2020" name="MBio">
        <title>'Candidatus Ethanoperedens,' a Thermophilic Genus of Archaea Mediating the Anaerobic Oxidation of Ethane.</title>
        <authorList>
            <person name="Hahn C.J."/>
            <person name="Laso-Perez R."/>
            <person name="Vulcano F."/>
            <person name="Vaziourakis K.M."/>
            <person name="Stokke R."/>
            <person name="Steen I.H."/>
            <person name="Teske A."/>
            <person name="Boetius A."/>
            <person name="Liebeke M."/>
            <person name="Amann R."/>
            <person name="Knittel K."/>
            <person name="Wegener G."/>
        </authorList>
    </citation>
    <scope>NUCLEOTIDE SEQUENCE</scope>
    <source>
        <strain evidence="2">GoM-Arc1-LC-WB58</strain>
    </source>
</reference>
<comment type="caution">
    <text evidence="2">The sequence shown here is derived from an EMBL/GenBank/DDBJ whole genome shotgun (WGS) entry which is preliminary data.</text>
</comment>
<evidence type="ECO:0000313" key="2">
    <source>
        <dbReference type="EMBL" id="NMG82747.1"/>
    </source>
</evidence>
<name>A0A848D8X8_9EURY</name>
<protein>
    <submittedName>
        <fullName evidence="2">Uncharacterized protein</fullName>
    </submittedName>
</protein>
<accession>A0A848D8X8</accession>
<evidence type="ECO:0000256" key="1">
    <source>
        <dbReference type="SAM" id="MobiDB-lite"/>
    </source>
</evidence>
<feature type="compositionally biased region" description="Basic and acidic residues" evidence="1">
    <location>
        <begin position="20"/>
        <end position="32"/>
    </location>
</feature>
<proteinExistence type="predicted"/>
<feature type="region of interest" description="Disordered" evidence="1">
    <location>
        <begin position="20"/>
        <end position="50"/>
    </location>
</feature>
<dbReference type="EMBL" id="WNEG01000021">
    <property type="protein sequence ID" value="NMG82747.1"/>
    <property type="molecule type" value="Genomic_DNA"/>
</dbReference>
<evidence type="ECO:0000313" key="3">
    <source>
        <dbReference type="Proteomes" id="UP000606580"/>
    </source>
</evidence>
<dbReference type="Proteomes" id="UP000606580">
    <property type="component" value="Unassembled WGS sequence"/>
</dbReference>